<evidence type="ECO:0000313" key="3">
    <source>
        <dbReference type="EMBL" id="GMM53188.1"/>
    </source>
</evidence>
<feature type="compositionally biased region" description="Low complexity" evidence="2">
    <location>
        <begin position="428"/>
        <end position="438"/>
    </location>
</feature>
<feature type="region of interest" description="Disordered" evidence="2">
    <location>
        <begin position="605"/>
        <end position="653"/>
    </location>
</feature>
<feature type="compositionally biased region" description="Basic and acidic residues" evidence="2">
    <location>
        <begin position="406"/>
        <end position="423"/>
    </location>
</feature>
<dbReference type="PANTHER" id="PTHR28298:SF1">
    <property type="entry name" value="EISOSOME PROTEIN 1"/>
    <property type="match status" value="1"/>
</dbReference>
<feature type="compositionally biased region" description="Polar residues" evidence="2">
    <location>
        <begin position="889"/>
        <end position="904"/>
    </location>
</feature>
<reference evidence="3 4" key="1">
    <citation type="journal article" date="2023" name="Elife">
        <title>Identification of key yeast species and microbe-microbe interactions impacting larval growth of Drosophila in the wild.</title>
        <authorList>
            <person name="Mure A."/>
            <person name="Sugiura Y."/>
            <person name="Maeda R."/>
            <person name="Honda K."/>
            <person name="Sakurai N."/>
            <person name="Takahashi Y."/>
            <person name="Watada M."/>
            <person name="Katoh T."/>
            <person name="Gotoh A."/>
            <person name="Gotoh Y."/>
            <person name="Taniguchi I."/>
            <person name="Nakamura K."/>
            <person name="Hayashi T."/>
            <person name="Katayama T."/>
            <person name="Uemura T."/>
            <person name="Hattori Y."/>
        </authorList>
    </citation>
    <scope>NUCLEOTIDE SEQUENCE [LARGE SCALE GENOMIC DNA]</scope>
    <source>
        <strain evidence="3 4">SB-73</strain>
    </source>
</reference>
<name>A0AAV5RR63_STABA</name>
<organism evidence="3 4">
    <name type="scientific">Starmerella bacillaris</name>
    <name type="common">Yeast</name>
    <name type="synonym">Candida zemplinina</name>
    <dbReference type="NCBI Taxonomy" id="1247836"/>
    <lineage>
        <taxon>Eukaryota</taxon>
        <taxon>Fungi</taxon>
        <taxon>Dikarya</taxon>
        <taxon>Ascomycota</taxon>
        <taxon>Saccharomycotina</taxon>
        <taxon>Dipodascomycetes</taxon>
        <taxon>Dipodascales</taxon>
        <taxon>Trichomonascaceae</taxon>
        <taxon>Starmerella</taxon>
    </lineage>
</organism>
<feature type="compositionally biased region" description="Polar residues" evidence="2">
    <location>
        <begin position="973"/>
        <end position="992"/>
    </location>
</feature>
<feature type="compositionally biased region" description="Low complexity" evidence="2">
    <location>
        <begin position="860"/>
        <end position="869"/>
    </location>
</feature>
<keyword evidence="4" id="KW-1185">Reference proteome</keyword>
<feature type="region of interest" description="Disordered" evidence="2">
    <location>
        <begin position="684"/>
        <end position="721"/>
    </location>
</feature>
<dbReference type="EMBL" id="BTGC01000008">
    <property type="protein sequence ID" value="GMM53188.1"/>
    <property type="molecule type" value="Genomic_DNA"/>
</dbReference>
<accession>A0AAV5RR63</accession>
<dbReference type="Pfam" id="PF12757">
    <property type="entry name" value="Eisosome1"/>
    <property type="match status" value="1"/>
</dbReference>
<sequence>MASSLDTATVPKQGATSAAAIAAYKKRRRHGDYGKQPNAPSIGIKIDSDAAFSSANKATTADLGPVLWYPSKDPVAHRASELASANNNLGPNLWQPTANANAHRASEIATANKTSPDAIYVENPEVRQLASLAATSATSVPGEVYGERHNPDAYAWGRRHSYLSAAQQATRRSSTLSGQIGGYNHDEEAHNRGSVASMASAAALYSKPVSKAEDQSRSINVAMMGANKSLETDRANRANRASLYAQQAAREQPAAIDYTKVMAAAEQKAKLRIQSARNIPQPAFDSEAEKQLRREQVLSLITIADARVKKKMADLDHDTTAQARLFGSADYQKIAMDVAAKSLAGRLDNHGKVNLGGGLFMNPDEIDDIARQHVQPVLDKVEQVAQKKRITDREVAARTQLQKKQAEDLKTAERKQKAEEKSLAQDVKTMQKQKQQYAKQKHHFDNARSKKAATETPLANLWGQVEGLKMEVKQAKQVRGDLDAYATKLERLYEQSKVDLENAGKISTELSQDAANRSEAIDAKKAEYADQQEVAETVSLFEQKQELETLNQNVKIAQSKHANLEKIAMQYNQQAMQARKEATEAHDKHHDMKKQYFDLVAQAEEEQKKYEEEERQRKEREAEEARLRAEQEAQRQREAQEAAAQRQREAQEAAANAAAANAAAATAAQANATTANATNAAAATSATAAPVTKSVTVDLDTQPDPDMDPATGTETNIDSGIALGTSAGTAASTGMQFGAGGAVPTKVDGKPLPVGMTPDLRGFNRSGGNSGFKNFFKKLGSKSSSATKHVAAAAAAPVAAASVAQPTPVSKSKDDNDDIYDDADAEEDAAKPVTAATGSQQTHASRVVSHPESVNHAALVVPVKKNVSVKPEETVSEQESAPVAKSDVESPSLSRNESVTSVNSFHEAMESVTDLKRLSDDEVEHKGLPLAQDARRNSSESAKSVDTLRGATTTSASAAATAAATAAVAAKTMESTPSSTTDQFSGFDSSNVREPVFKENFDSAN</sequence>
<comment type="similarity">
    <text evidence="1">Belongs to the EIS1 family.</text>
</comment>
<gene>
    <name evidence="3" type="ORF">DASB73_041510</name>
</gene>
<feature type="compositionally biased region" description="Polar residues" evidence="2">
    <location>
        <begin position="169"/>
        <end position="178"/>
    </location>
</feature>
<feature type="region of interest" description="Disordered" evidence="2">
    <location>
        <begin position="742"/>
        <end position="767"/>
    </location>
</feature>
<feature type="region of interest" description="Disordered" evidence="2">
    <location>
        <begin position="406"/>
        <end position="453"/>
    </location>
</feature>
<dbReference type="PANTHER" id="PTHR28298">
    <property type="entry name" value="EISOSOME PROTEIN 1"/>
    <property type="match status" value="1"/>
</dbReference>
<feature type="region of interest" description="Disordered" evidence="2">
    <location>
        <begin position="169"/>
        <end position="191"/>
    </location>
</feature>
<comment type="caution">
    <text evidence="3">The sequence shown here is derived from an EMBL/GenBank/DDBJ whole genome shotgun (WGS) entry which is preliminary data.</text>
</comment>
<dbReference type="GO" id="GO:0070941">
    <property type="term" value="P:eisosome assembly"/>
    <property type="evidence" value="ECO:0007669"/>
    <property type="project" value="TreeGrafter"/>
</dbReference>
<dbReference type="InterPro" id="IPR024527">
    <property type="entry name" value="Eisosome1"/>
</dbReference>
<proteinExistence type="inferred from homology"/>
<evidence type="ECO:0000313" key="4">
    <source>
        <dbReference type="Proteomes" id="UP001362899"/>
    </source>
</evidence>
<protein>
    <submittedName>
        <fullName evidence="3">Eis1 protein</fullName>
    </submittedName>
</protein>
<feature type="compositionally biased region" description="Low complexity" evidence="2">
    <location>
        <begin position="951"/>
        <end position="970"/>
    </location>
</feature>
<dbReference type="Proteomes" id="UP001362899">
    <property type="component" value="Unassembled WGS sequence"/>
</dbReference>
<feature type="region of interest" description="Disordered" evidence="2">
    <location>
        <begin position="786"/>
        <end position="1005"/>
    </location>
</feature>
<feature type="compositionally biased region" description="Low complexity" evidence="2">
    <location>
        <begin position="786"/>
        <end position="810"/>
    </location>
</feature>
<feature type="compositionally biased region" description="Acidic residues" evidence="2">
    <location>
        <begin position="815"/>
        <end position="827"/>
    </location>
</feature>
<evidence type="ECO:0000256" key="1">
    <source>
        <dbReference type="ARBA" id="ARBA00008528"/>
    </source>
</evidence>
<feature type="compositionally biased region" description="Basic and acidic residues" evidence="2">
    <location>
        <begin position="605"/>
        <end position="651"/>
    </location>
</feature>
<feature type="compositionally biased region" description="Basic and acidic residues" evidence="2">
    <location>
        <begin position="995"/>
        <end position="1005"/>
    </location>
</feature>
<dbReference type="AlphaFoldDB" id="A0AAV5RR63"/>
<evidence type="ECO:0000256" key="2">
    <source>
        <dbReference type="SAM" id="MobiDB-lite"/>
    </source>
</evidence>
<feature type="compositionally biased region" description="Basic and acidic residues" evidence="2">
    <location>
        <begin position="907"/>
        <end position="938"/>
    </location>
</feature>